<dbReference type="STRING" id="1459636.NTE_03412"/>
<dbReference type="EMBL" id="CP007174">
    <property type="protein sequence ID" value="AIF85440.1"/>
    <property type="molecule type" value="Genomic_DNA"/>
</dbReference>
<reference evidence="2 3" key="1">
    <citation type="journal article" date="2014" name="PLoS ONE">
        <title>Genome Sequence of Candidatus Nitrososphaera evergladensis from Group I.1b Enriched from Everglades Soil Reveals Novel Genomic Features of the Ammonia-Oxidizing Archaea.</title>
        <authorList>
            <person name="Zhalnina K.V."/>
            <person name="Dias R."/>
            <person name="Leonard M.T."/>
            <person name="Dorr de Quadros P."/>
            <person name="Camargo F.A."/>
            <person name="Drew J.C."/>
            <person name="Farmerie W.G."/>
            <person name="Daroub S.H."/>
            <person name="Triplett E.W."/>
        </authorList>
    </citation>
    <scope>NUCLEOTIDE SEQUENCE [LARGE SCALE GENOMIC DNA]</scope>
    <source>
        <strain evidence="2 3">SR1</strain>
    </source>
</reference>
<feature type="compositionally biased region" description="Basic and acidic residues" evidence="1">
    <location>
        <begin position="42"/>
        <end position="56"/>
    </location>
</feature>
<dbReference type="KEGG" id="nev:NTE_03412"/>
<dbReference type="Proteomes" id="UP000028194">
    <property type="component" value="Chromosome"/>
</dbReference>
<dbReference type="AlphaFoldDB" id="A0A075MW10"/>
<evidence type="ECO:0000313" key="3">
    <source>
        <dbReference type="Proteomes" id="UP000028194"/>
    </source>
</evidence>
<dbReference type="HOGENOM" id="CLU_3002963_0_0_2"/>
<organism evidence="2 3">
    <name type="scientific">Candidatus Nitrososphaera evergladensis SR1</name>
    <dbReference type="NCBI Taxonomy" id="1459636"/>
    <lineage>
        <taxon>Archaea</taxon>
        <taxon>Nitrososphaerota</taxon>
        <taxon>Nitrososphaeria</taxon>
        <taxon>Nitrososphaerales</taxon>
        <taxon>Nitrososphaeraceae</taxon>
        <taxon>Nitrososphaera</taxon>
    </lineage>
</organism>
<accession>A0A075MW10</accession>
<name>A0A075MW10_9ARCH</name>
<sequence length="56" mass="6350">MTSLSGQCKHKGETVRDKVTLKVFQANRIAGERSSETMSTNKQDEEYTKEEGERVT</sequence>
<keyword evidence="3" id="KW-1185">Reference proteome</keyword>
<evidence type="ECO:0000313" key="2">
    <source>
        <dbReference type="EMBL" id="AIF85440.1"/>
    </source>
</evidence>
<proteinExistence type="predicted"/>
<evidence type="ECO:0000256" key="1">
    <source>
        <dbReference type="SAM" id="MobiDB-lite"/>
    </source>
</evidence>
<protein>
    <submittedName>
        <fullName evidence="2">Uncharacterized protein</fullName>
    </submittedName>
</protein>
<gene>
    <name evidence="2" type="ORF">NTE_03412</name>
</gene>
<feature type="region of interest" description="Disordered" evidence="1">
    <location>
        <begin position="28"/>
        <end position="56"/>
    </location>
</feature>